<gene>
    <name evidence="6" type="ORF">QHF89_35210</name>
</gene>
<keyword evidence="7" id="KW-1185">Reference proteome</keyword>
<proteinExistence type="predicted"/>
<evidence type="ECO:0000256" key="2">
    <source>
        <dbReference type="ARBA" id="ARBA00023125"/>
    </source>
</evidence>
<evidence type="ECO:0000256" key="4">
    <source>
        <dbReference type="PROSITE-ProRule" id="PRU00335"/>
    </source>
</evidence>
<dbReference type="InterPro" id="IPR009057">
    <property type="entry name" value="Homeodomain-like_sf"/>
</dbReference>
<evidence type="ECO:0000256" key="1">
    <source>
        <dbReference type="ARBA" id="ARBA00023015"/>
    </source>
</evidence>
<dbReference type="Gene3D" id="1.10.357.10">
    <property type="entry name" value="Tetracycline Repressor, domain 2"/>
    <property type="match status" value="1"/>
</dbReference>
<dbReference type="PROSITE" id="PS01081">
    <property type="entry name" value="HTH_TETR_1"/>
    <property type="match status" value="1"/>
</dbReference>
<sequence>MAAQDDEQHRGRGERILVVAQELLLGWGYKRVTIDDIARRARVGKGTIYLHWKSKEALFMELLRREVAAMLDAQIHEIRVEPRMVLPHRMFRSMFLLHTGRPLARAIFGEEADILGALAPDRSAPSLARVLGLADHLTRMLQVFRDHGLIRVDRPLPDQAHAIEAILAGSFLLSKLPSHEGPTLERQADILAATVRDAFERPEPPDRAAVEAAALRLGTMLENMRAQLLGKRSEECPLRA</sequence>
<dbReference type="PANTHER" id="PTHR30055">
    <property type="entry name" value="HTH-TYPE TRANSCRIPTIONAL REGULATOR RUTR"/>
    <property type="match status" value="1"/>
</dbReference>
<dbReference type="InterPro" id="IPR050109">
    <property type="entry name" value="HTH-type_TetR-like_transc_reg"/>
</dbReference>
<keyword evidence="2 4" id="KW-0238">DNA-binding</keyword>
<comment type="caution">
    <text evidence="6">The sequence shown here is derived from an EMBL/GenBank/DDBJ whole genome shotgun (WGS) entry which is preliminary data.</text>
</comment>
<feature type="domain" description="HTH tetR-type" evidence="5">
    <location>
        <begin position="10"/>
        <end position="70"/>
    </location>
</feature>
<dbReference type="PROSITE" id="PS50977">
    <property type="entry name" value="HTH_TETR_2"/>
    <property type="match status" value="1"/>
</dbReference>
<dbReference type="RefSeq" id="WP_136971695.1">
    <property type="nucleotide sequence ID" value="NZ_JARZHI010000047.1"/>
</dbReference>
<dbReference type="SUPFAM" id="SSF46689">
    <property type="entry name" value="Homeodomain-like"/>
    <property type="match status" value="1"/>
</dbReference>
<keyword evidence="1" id="KW-0805">Transcription regulation</keyword>
<feature type="DNA-binding region" description="H-T-H motif" evidence="4">
    <location>
        <begin position="33"/>
        <end position="52"/>
    </location>
</feature>
<dbReference type="Pfam" id="PF00440">
    <property type="entry name" value="TetR_N"/>
    <property type="match status" value="1"/>
</dbReference>
<dbReference type="PANTHER" id="PTHR30055:SF234">
    <property type="entry name" value="HTH-TYPE TRANSCRIPTIONAL REGULATOR BETI"/>
    <property type="match status" value="1"/>
</dbReference>
<dbReference type="PRINTS" id="PR00455">
    <property type="entry name" value="HTHTETR"/>
</dbReference>
<evidence type="ECO:0000313" key="7">
    <source>
        <dbReference type="Proteomes" id="UP001160301"/>
    </source>
</evidence>
<keyword evidence="3" id="KW-0804">Transcription</keyword>
<accession>A0ABT6P2G8</accession>
<dbReference type="InterPro" id="IPR023772">
    <property type="entry name" value="DNA-bd_HTH_TetR-type_CS"/>
</dbReference>
<dbReference type="Proteomes" id="UP001160301">
    <property type="component" value="Unassembled WGS sequence"/>
</dbReference>
<name>A0ABT6P2G8_9BACT</name>
<evidence type="ECO:0000259" key="5">
    <source>
        <dbReference type="PROSITE" id="PS50977"/>
    </source>
</evidence>
<evidence type="ECO:0000256" key="3">
    <source>
        <dbReference type="ARBA" id="ARBA00023163"/>
    </source>
</evidence>
<dbReference type="InterPro" id="IPR001647">
    <property type="entry name" value="HTH_TetR"/>
</dbReference>
<reference evidence="6 7" key="1">
    <citation type="submission" date="2023-04" db="EMBL/GenBank/DDBJ databases">
        <title>The genome sequence of Polyangium sorediatum DSM14670.</title>
        <authorList>
            <person name="Zhang X."/>
        </authorList>
    </citation>
    <scope>NUCLEOTIDE SEQUENCE [LARGE SCALE GENOMIC DNA]</scope>
    <source>
        <strain evidence="6 7">DSM 14670</strain>
    </source>
</reference>
<evidence type="ECO:0000313" key="6">
    <source>
        <dbReference type="EMBL" id="MDI1434804.1"/>
    </source>
</evidence>
<protein>
    <submittedName>
        <fullName evidence="6">Helix-turn-helix domain-containing protein</fullName>
    </submittedName>
</protein>
<dbReference type="EMBL" id="JARZHI010000047">
    <property type="protein sequence ID" value="MDI1434804.1"/>
    <property type="molecule type" value="Genomic_DNA"/>
</dbReference>
<organism evidence="6 7">
    <name type="scientific">Polyangium sorediatum</name>
    <dbReference type="NCBI Taxonomy" id="889274"/>
    <lineage>
        <taxon>Bacteria</taxon>
        <taxon>Pseudomonadati</taxon>
        <taxon>Myxococcota</taxon>
        <taxon>Polyangia</taxon>
        <taxon>Polyangiales</taxon>
        <taxon>Polyangiaceae</taxon>
        <taxon>Polyangium</taxon>
    </lineage>
</organism>